<dbReference type="GO" id="GO:0032259">
    <property type="term" value="P:methylation"/>
    <property type="evidence" value="ECO:0007669"/>
    <property type="project" value="UniProtKB-KW"/>
</dbReference>
<keyword evidence="2" id="KW-0489">Methyltransferase</keyword>
<dbReference type="PANTHER" id="PTHR43844:SF1">
    <property type="entry name" value="METHIONINE SYNTHASE"/>
    <property type="match status" value="1"/>
</dbReference>
<evidence type="ECO:0000313" key="2">
    <source>
        <dbReference type="EMBL" id="MBB3899783.1"/>
    </source>
</evidence>
<keyword evidence="3" id="KW-1185">Reference proteome</keyword>
<name>A0A840AGU8_9PROT</name>
<evidence type="ECO:0000313" key="3">
    <source>
        <dbReference type="Proteomes" id="UP000553193"/>
    </source>
</evidence>
<sequence>MTALRPFRADHVGSLLRTGTLKAAREATLAGRMSLAELQEVEDQEIAALVTKQEAIGLHSVTDGEFRRAYWHFDFLERLPGVSSEAGDSGMNFKGGVGVPKTLRINDRVGYAAHPMVGHFRYLARRARQTPKMTIPGPSMLHYRGGRKMMAPGLYPDMDEFYADVGRAYAGAVADMYAAGCRYLQLDDISFAYLCDPAQREMLRERGDDPERQPEIYAGMVATALAEKPADLLITMHLCRGNFRSTFIASGGYEPVAEVLFNAMPVDGYFMEWDSDRAGGFEPLRFLPKGKTVVLGLVTSKTGTLESKDDIKRRIEEAAKFAPLDQLCLSPQCGFASTQEGNTLAEEEQWRKLEMIVEVAREVWGTAA</sequence>
<dbReference type="NCBIfam" id="NF005085">
    <property type="entry name" value="PRK06520.1"/>
    <property type="match status" value="1"/>
</dbReference>
<organism evidence="2 3">
    <name type="scientific">Roseococcus suduntuyensis</name>
    <dbReference type="NCBI Taxonomy" id="455361"/>
    <lineage>
        <taxon>Bacteria</taxon>
        <taxon>Pseudomonadati</taxon>
        <taxon>Pseudomonadota</taxon>
        <taxon>Alphaproteobacteria</taxon>
        <taxon>Acetobacterales</taxon>
        <taxon>Roseomonadaceae</taxon>
        <taxon>Roseococcus</taxon>
    </lineage>
</organism>
<comment type="caution">
    <text evidence="2">The sequence shown here is derived from an EMBL/GenBank/DDBJ whole genome shotgun (WGS) entry which is preliminary data.</text>
</comment>
<reference evidence="2 3" key="1">
    <citation type="submission" date="2020-08" db="EMBL/GenBank/DDBJ databases">
        <title>Genomic Encyclopedia of Type Strains, Phase IV (KMG-IV): sequencing the most valuable type-strain genomes for metagenomic binning, comparative biology and taxonomic classification.</title>
        <authorList>
            <person name="Goeker M."/>
        </authorList>
    </citation>
    <scope>NUCLEOTIDE SEQUENCE [LARGE SCALE GENOMIC DNA]</scope>
    <source>
        <strain evidence="2 3">DSM 19979</strain>
    </source>
</reference>
<dbReference type="RefSeq" id="WP_184385862.1">
    <property type="nucleotide sequence ID" value="NZ_JACIDJ010000006.1"/>
</dbReference>
<dbReference type="GO" id="GO:0008270">
    <property type="term" value="F:zinc ion binding"/>
    <property type="evidence" value="ECO:0007669"/>
    <property type="project" value="InterPro"/>
</dbReference>
<gene>
    <name evidence="2" type="ORF">GGQ83_003243</name>
</gene>
<dbReference type="Pfam" id="PF01717">
    <property type="entry name" value="Meth_synt_2"/>
    <property type="match status" value="1"/>
</dbReference>
<dbReference type="PANTHER" id="PTHR43844">
    <property type="entry name" value="METHIONINE SYNTHASE"/>
    <property type="match status" value="1"/>
</dbReference>
<protein>
    <submittedName>
        <fullName evidence="2">5-methyltetrahydropteroyltriglutamate--homocysteine methyltransferase</fullName>
        <ecNumber evidence="2">2.1.1.14</ecNumber>
    </submittedName>
</protein>
<feature type="domain" description="Cobalamin-independent methionine synthase MetE C-terminal/archaeal" evidence="1">
    <location>
        <begin position="12"/>
        <end position="360"/>
    </location>
</feature>
<dbReference type="GO" id="GO:0009086">
    <property type="term" value="P:methionine biosynthetic process"/>
    <property type="evidence" value="ECO:0007669"/>
    <property type="project" value="InterPro"/>
</dbReference>
<dbReference type="InterPro" id="IPR038071">
    <property type="entry name" value="UROD/MetE-like_sf"/>
</dbReference>
<dbReference type="Gene3D" id="3.20.20.210">
    <property type="match status" value="1"/>
</dbReference>
<dbReference type="InterPro" id="IPR002629">
    <property type="entry name" value="Met_Synth_C/arc"/>
</dbReference>
<dbReference type="Proteomes" id="UP000553193">
    <property type="component" value="Unassembled WGS sequence"/>
</dbReference>
<proteinExistence type="predicted"/>
<accession>A0A840AGU8</accession>
<dbReference type="CDD" id="cd03311">
    <property type="entry name" value="CIMS_C_terminal_like"/>
    <property type="match status" value="1"/>
</dbReference>
<dbReference type="AlphaFoldDB" id="A0A840AGU8"/>
<dbReference type="GO" id="GO:0003871">
    <property type="term" value="F:5-methyltetrahydropteroyltriglutamate-homocysteine S-methyltransferase activity"/>
    <property type="evidence" value="ECO:0007669"/>
    <property type="project" value="UniProtKB-EC"/>
</dbReference>
<dbReference type="EMBL" id="JACIDJ010000006">
    <property type="protein sequence ID" value="MBB3899783.1"/>
    <property type="molecule type" value="Genomic_DNA"/>
</dbReference>
<dbReference type="EC" id="2.1.1.14" evidence="2"/>
<keyword evidence="2" id="KW-0808">Transferase</keyword>
<evidence type="ECO:0000259" key="1">
    <source>
        <dbReference type="Pfam" id="PF01717"/>
    </source>
</evidence>
<dbReference type="SUPFAM" id="SSF51726">
    <property type="entry name" value="UROD/MetE-like"/>
    <property type="match status" value="1"/>
</dbReference>